<organism evidence="6 7">
    <name type="scientific">Erwinia rhapontici</name>
    <name type="common">Pectobacterium rhapontici</name>
    <dbReference type="NCBI Taxonomy" id="55212"/>
    <lineage>
        <taxon>Bacteria</taxon>
        <taxon>Pseudomonadati</taxon>
        <taxon>Pseudomonadota</taxon>
        <taxon>Gammaproteobacteria</taxon>
        <taxon>Enterobacterales</taxon>
        <taxon>Erwiniaceae</taxon>
        <taxon>Erwinia</taxon>
    </lineage>
</organism>
<evidence type="ECO:0000256" key="3">
    <source>
        <dbReference type="ARBA" id="ARBA00022777"/>
    </source>
</evidence>
<dbReference type="PANTHER" id="PTHR12358:SF54">
    <property type="entry name" value="SPHINGOSINE KINASE RELATED PROTEIN"/>
    <property type="match status" value="1"/>
</dbReference>
<dbReference type="InterPro" id="IPR045540">
    <property type="entry name" value="YegS/DAGK_C"/>
</dbReference>
<evidence type="ECO:0000256" key="4">
    <source>
        <dbReference type="ARBA" id="ARBA00022840"/>
    </source>
</evidence>
<dbReference type="NCBIfam" id="NF009604">
    <property type="entry name" value="PRK13057.1"/>
    <property type="match status" value="1"/>
</dbReference>
<gene>
    <name evidence="6" type="ORF">ERHA53_42420</name>
</gene>
<evidence type="ECO:0000256" key="2">
    <source>
        <dbReference type="ARBA" id="ARBA00022741"/>
    </source>
</evidence>
<dbReference type="PROSITE" id="PS50146">
    <property type="entry name" value="DAGK"/>
    <property type="match status" value="1"/>
</dbReference>
<sequence>MMNHDNDNIQGKPIALLLINEHSRNGKANKQQVLSLLSAEGIQVVEPEASDRRDSSEIILDYADRIDLVIVGGGDGSLNAAAKGLMRSGLPLGVLPLGTANDFARTIGITNDLAQAVKVIAAGHQRPIDLGEVNGHLFFNVSSIGFSATLAHHLTAESKKRWGTFGYALAAFKLLKQSRPFSATLEHDGITEKVKTVQVSVGNGRFYGGGMTVEQSAAPDDGRLDVYSLEVAHWWEMIALLPALRRGTHGRWRKVRTLSTTAMTLSTRRPHDINADGELIGQTPARFAIKAHAITVFSPSQATSV</sequence>
<keyword evidence="3 6" id="KW-0418">Kinase</keyword>
<evidence type="ECO:0000259" key="5">
    <source>
        <dbReference type="PROSITE" id="PS50146"/>
    </source>
</evidence>
<keyword evidence="1" id="KW-0808">Transferase</keyword>
<dbReference type="InterPro" id="IPR050187">
    <property type="entry name" value="Lipid_Phosphate_FormReg"/>
</dbReference>
<dbReference type="NCBIfam" id="TIGR00147">
    <property type="entry name" value="YegS/Rv2252/BmrU family lipid kinase"/>
    <property type="match status" value="1"/>
</dbReference>
<dbReference type="InterPro" id="IPR016064">
    <property type="entry name" value="NAD/diacylglycerol_kinase_sf"/>
</dbReference>
<evidence type="ECO:0000313" key="7">
    <source>
        <dbReference type="Proteomes" id="UP000677515"/>
    </source>
</evidence>
<keyword evidence="7" id="KW-1185">Reference proteome</keyword>
<evidence type="ECO:0000313" key="6">
    <source>
        <dbReference type="EMBL" id="BCQ36899.1"/>
    </source>
</evidence>
<keyword evidence="2" id="KW-0547">Nucleotide-binding</keyword>
<dbReference type="InterPro" id="IPR005218">
    <property type="entry name" value="Diacylglycerol/lipid_kinase"/>
</dbReference>
<dbReference type="Pfam" id="PF19279">
    <property type="entry name" value="YegS_C"/>
    <property type="match status" value="1"/>
</dbReference>
<dbReference type="InterPro" id="IPR017438">
    <property type="entry name" value="ATP-NAD_kinase_N"/>
</dbReference>
<name>A0ABN6DQB3_ERWRD</name>
<dbReference type="SUPFAM" id="SSF111331">
    <property type="entry name" value="NAD kinase/diacylglycerol kinase-like"/>
    <property type="match status" value="1"/>
</dbReference>
<dbReference type="Pfam" id="PF00781">
    <property type="entry name" value="DAGK_cat"/>
    <property type="match status" value="1"/>
</dbReference>
<keyword evidence="4" id="KW-0067">ATP-binding</keyword>
<reference evidence="6 7" key="1">
    <citation type="submission" date="2021-01" db="EMBL/GenBank/DDBJ databases">
        <title>Complete genome sequence of Erwinia rhapontici MAFF 311153.</title>
        <authorList>
            <person name="Morohoshi T."/>
            <person name="Someya N."/>
        </authorList>
    </citation>
    <scope>NUCLEOTIDE SEQUENCE [LARGE SCALE GENOMIC DNA]</scope>
    <source>
        <strain evidence="6 7">MAFF 311153</strain>
    </source>
</reference>
<protein>
    <submittedName>
        <fullName evidence="6">Lipid kinase</fullName>
    </submittedName>
</protein>
<dbReference type="Gene3D" id="3.40.50.10330">
    <property type="entry name" value="Probable inorganic polyphosphate/atp-NAD kinase, domain 1"/>
    <property type="match status" value="1"/>
</dbReference>
<accession>A0ABN6DQB3</accession>
<dbReference type="PANTHER" id="PTHR12358">
    <property type="entry name" value="SPHINGOSINE KINASE"/>
    <property type="match status" value="1"/>
</dbReference>
<dbReference type="InterPro" id="IPR001206">
    <property type="entry name" value="Diacylglycerol_kinase_cat_dom"/>
</dbReference>
<dbReference type="SMART" id="SM00046">
    <property type="entry name" value="DAGKc"/>
    <property type="match status" value="1"/>
</dbReference>
<proteinExistence type="predicted"/>
<feature type="domain" description="DAGKc" evidence="5">
    <location>
        <begin position="10"/>
        <end position="137"/>
    </location>
</feature>
<evidence type="ECO:0000256" key="1">
    <source>
        <dbReference type="ARBA" id="ARBA00022679"/>
    </source>
</evidence>
<dbReference type="GO" id="GO:0016301">
    <property type="term" value="F:kinase activity"/>
    <property type="evidence" value="ECO:0007669"/>
    <property type="project" value="UniProtKB-KW"/>
</dbReference>
<dbReference type="Gene3D" id="2.60.200.40">
    <property type="match status" value="1"/>
</dbReference>
<dbReference type="EMBL" id="AP024329">
    <property type="protein sequence ID" value="BCQ36899.1"/>
    <property type="molecule type" value="Genomic_DNA"/>
</dbReference>
<dbReference type="Proteomes" id="UP000677515">
    <property type="component" value="Chromosome"/>
</dbReference>